<dbReference type="Proteomes" id="UP001195963">
    <property type="component" value="Unassembled WGS sequence"/>
</dbReference>
<organism evidence="7 8">
    <name type="scientific">Shewanella nanhaiensis</name>
    <dbReference type="NCBI Taxonomy" id="2864872"/>
    <lineage>
        <taxon>Bacteria</taxon>
        <taxon>Pseudomonadati</taxon>
        <taxon>Pseudomonadota</taxon>
        <taxon>Gammaproteobacteria</taxon>
        <taxon>Alteromonadales</taxon>
        <taxon>Shewanellaceae</taxon>
        <taxon>Shewanella</taxon>
    </lineage>
</organism>
<dbReference type="InterPro" id="IPR036527">
    <property type="entry name" value="SCP2_sterol-bd_dom_sf"/>
</dbReference>
<keyword evidence="5" id="KW-0732">Signal</keyword>
<dbReference type="InterPro" id="IPR036866">
    <property type="entry name" value="RibonucZ/Hydroxyglut_hydro"/>
</dbReference>
<gene>
    <name evidence="7" type="ORF">K0625_21790</name>
</gene>
<keyword evidence="2" id="KW-0378">Hydrolase</keyword>
<dbReference type="InterPro" id="IPR029228">
    <property type="entry name" value="Alkyl_sulf_dimr"/>
</dbReference>
<dbReference type="Pfam" id="PF14863">
    <property type="entry name" value="Alkyl_sulf_dimr"/>
    <property type="match status" value="1"/>
</dbReference>
<dbReference type="InterPro" id="IPR044097">
    <property type="entry name" value="Bds1/SdsA1_MBL-fold"/>
</dbReference>
<dbReference type="SMART" id="SM00849">
    <property type="entry name" value="Lactamase_B"/>
    <property type="match status" value="1"/>
</dbReference>
<evidence type="ECO:0000313" key="7">
    <source>
        <dbReference type="EMBL" id="MBW8186258.1"/>
    </source>
</evidence>
<feature type="signal peptide" evidence="5">
    <location>
        <begin position="1"/>
        <end position="25"/>
    </location>
</feature>
<proteinExistence type="inferred from homology"/>
<dbReference type="PANTHER" id="PTHR43223">
    <property type="entry name" value="ALKYL/ARYL-SULFATASE"/>
    <property type="match status" value="1"/>
</dbReference>
<keyword evidence="3" id="KW-0862">Zinc</keyword>
<evidence type="ECO:0000256" key="5">
    <source>
        <dbReference type="SAM" id="SignalP"/>
    </source>
</evidence>
<protein>
    <submittedName>
        <fullName evidence="7">MBL fold metallo-hydrolase</fullName>
    </submittedName>
</protein>
<dbReference type="EMBL" id="JAHZST010000023">
    <property type="protein sequence ID" value="MBW8186258.1"/>
    <property type="molecule type" value="Genomic_DNA"/>
</dbReference>
<evidence type="ECO:0000256" key="2">
    <source>
        <dbReference type="ARBA" id="ARBA00022801"/>
    </source>
</evidence>
<evidence type="ECO:0000256" key="4">
    <source>
        <dbReference type="ARBA" id="ARBA00033751"/>
    </source>
</evidence>
<sequence length="673" mass="73898">MKNSLLAVSIISALSLNTFAISAYAAQHEHDHITVSYQGKDATSHTAEANKATAKTLNFADTRAFEQSSKQLVAKLDEKTAKILRAEFEFIGEEAPDTVNPSLYRQAKLNMVADGLYKVRDGIYQVRGTDLSNLTLIRSDSGWIAYDVLLTKEAAKASLEFAMKNLPQGGDLPVVAMIYSHSHADHFGGARGVQELYPNVKVYGSDNITKEIVDENVLAGNAMSRRAAYQYGATLGQHDHGIVDAALGKGLSKGEITYVRPGYTLNSESKWETLTIDGLEMIFMDASGTEAASEMITYIPSMKALWSAELTYQGMHNIYTLRGAKVRDAQKWSKDINEMINAFGGEVETLFAAHSAPVWGNEEINDFLRLQRDNYGLVHNQTLRLANQGVTIQDIGDAIQEVIPESIFKAWHTNGYHGTYSHNAKAVYNMYLGYFDMNPANLNPLPTHPEAVKFVQYMGGADKVLINAEADFAQGDYRFVATALNKVVMADPANSKARELLADTYEQLGYQSEGAGWRNIYLTGAQELRVGIQPGTPKTASADVISEMNMPTLFDFLAVKIDSLKAAKQGLVTMNVITPDDNRILYVEMSNGNLSNIEVATPKDSDANLTINKADVNRILMGEVKLTELLANGSAKLTGDKDAFSKISSSLVEFNTDFEIVPLNPNQTSEHKH</sequence>
<name>A0ABS7E982_9GAMM</name>
<feature type="domain" description="Metallo-beta-lactamase" evidence="6">
    <location>
        <begin position="131"/>
        <end position="354"/>
    </location>
</feature>
<dbReference type="Pfam" id="PF00753">
    <property type="entry name" value="Lactamase_B"/>
    <property type="match status" value="1"/>
</dbReference>
<dbReference type="Pfam" id="PF14864">
    <property type="entry name" value="Alkyl_sulf_C"/>
    <property type="match status" value="1"/>
</dbReference>
<dbReference type="SUPFAM" id="SSF56281">
    <property type="entry name" value="Metallo-hydrolase/oxidoreductase"/>
    <property type="match status" value="1"/>
</dbReference>
<evidence type="ECO:0000256" key="3">
    <source>
        <dbReference type="ARBA" id="ARBA00022833"/>
    </source>
</evidence>
<comment type="caution">
    <text evidence="7">The sequence shown here is derived from an EMBL/GenBank/DDBJ whole genome shotgun (WGS) entry which is preliminary data.</text>
</comment>
<dbReference type="InterPro" id="IPR038536">
    <property type="entry name" value="Alkyl/aryl-sulf_dimr_sf"/>
</dbReference>
<dbReference type="RefSeq" id="WP_220111563.1">
    <property type="nucleotide sequence ID" value="NZ_JAHZST010000023.1"/>
</dbReference>
<dbReference type="InterPro" id="IPR052195">
    <property type="entry name" value="Bact_Alkyl/Aryl-Sulfatase"/>
</dbReference>
<dbReference type="Gene3D" id="3.30.1050.10">
    <property type="entry name" value="SCP2 sterol-binding domain"/>
    <property type="match status" value="1"/>
</dbReference>
<evidence type="ECO:0000259" key="6">
    <source>
        <dbReference type="SMART" id="SM00849"/>
    </source>
</evidence>
<dbReference type="CDD" id="cd07710">
    <property type="entry name" value="arylsulfatase_Sdsa1-like_MBL-fold"/>
    <property type="match status" value="1"/>
</dbReference>
<feature type="chain" id="PRO_5046229734" evidence="5">
    <location>
        <begin position="26"/>
        <end position="673"/>
    </location>
</feature>
<dbReference type="Gene3D" id="3.60.15.30">
    <property type="entry name" value="Metallo-beta-lactamase domain"/>
    <property type="match status" value="1"/>
</dbReference>
<dbReference type="Gene3D" id="1.25.40.880">
    <property type="entry name" value="Alkyl sulfatase, dimerisation domain"/>
    <property type="match status" value="1"/>
</dbReference>
<dbReference type="InterPro" id="IPR001279">
    <property type="entry name" value="Metallo-B-lactamas"/>
</dbReference>
<dbReference type="SUPFAM" id="SSF55718">
    <property type="entry name" value="SCP-like"/>
    <property type="match status" value="1"/>
</dbReference>
<evidence type="ECO:0000256" key="1">
    <source>
        <dbReference type="ARBA" id="ARBA00022723"/>
    </source>
</evidence>
<dbReference type="PANTHER" id="PTHR43223:SF1">
    <property type="entry name" value="ALKYL_ARYL-SULFATASE BDS1"/>
    <property type="match status" value="1"/>
</dbReference>
<keyword evidence="8" id="KW-1185">Reference proteome</keyword>
<accession>A0ABS7E982</accession>
<comment type="similarity">
    <text evidence="4">Belongs to the metallo-beta-lactamase superfamily. Type III sulfatase family.</text>
</comment>
<reference evidence="7 8" key="1">
    <citation type="submission" date="2021-07" db="EMBL/GenBank/DDBJ databases">
        <title>Shewanella sp. nov, isolated from SCS.</title>
        <authorList>
            <person name="Cao W.R."/>
        </authorList>
    </citation>
    <scope>NUCLEOTIDE SEQUENCE [LARGE SCALE GENOMIC DNA]</scope>
    <source>
        <strain evidence="7 8">NR704-98</strain>
    </source>
</reference>
<evidence type="ECO:0000313" key="8">
    <source>
        <dbReference type="Proteomes" id="UP001195963"/>
    </source>
</evidence>
<keyword evidence="1" id="KW-0479">Metal-binding</keyword>
<dbReference type="InterPro" id="IPR029229">
    <property type="entry name" value="Alkyl_sulf_C"/>
</dbReference>